<gene>
    <name evidence="1" type="ORF">AWB75_03483</name>
</gene>
<name>A0A158BGJ2_9BURK</name>
<comment type="caution">
    <text evidence="1">The sequence shown here is derived from an EMBL/GenBank/DDBJ whole genome shotgun (WGS) entry which is preliminary data.</text>
</comment>
<organism evidence="1 2">
    <name type="scientific">Caballeronia catudaia</name>
    <dbReference type="NCBI Taxonomy" id="1777136"/>
    <lineage>
        <taxon>Bacteria</taxon>
        <taxon>Pseudomonadati</taxon>
        <taxon>Pseudomonadota</taxon>
        <taxon>Betaproteobacteria</taxon>
        <taxon>Burkholderiales</taxon>
        <taxon>Burkholderiaceae</taxon>
        <taxon>Caballeronia</taxon>
    </lineage>
</organism>
<dbReference type="Proteomes" id="UP000054870">
    <property type="component" value="Unassembled WGS sequence"/>
</dbReference>
<keyword evidence="2" id="KW-1185">Reference proteome</keyword>
<evidence type="ECO:0000313" key="1">
    <source>
        <dbReference type="EMBL" id="SAK69208.1"/>
    </source>
</evidence>
<evidence type="ECO:0000313" key="2">
    <source>
        <dbReference type="Proteomes" id="UP000054870"/>
    </source>
</evidence>
<dbReference type="AlphaFoldDB" id="A0A158BGJ2"/>
<proteinExistence type="predicted"/>
<protein>
    <submittedName>
        <fullName evidence="1">Uncharacterized protein</fullName>
    </submittedName>
</protein>
<accession>A0A158BGJ2</accession>
<reference evidence="1" key="1">
    <citation type="submission" date="2016-01" db="EMBL/GenBank/DDBJ databases">
        <authorList>
            <person name="Peeters C."/>
        </authorList>
    </citation>
    <scope>NUCLEOTIDE SEQUENCE [LARGE SCALE GENOMIC DNA]</scope>
    <source>
        <strain evidence="1">LMG 29318</strain>
    </source>
</reference>
<sequence length="103" mass="11254">MLAHKIHERAYLRRRHASRGPLRAKRNAVVQVIAQDGRERAIGQLRAYREIGPLVNPNPCSARAMSGSTALATAVDGSSTSSGVRQLTFLTIPGQSEETIYIQ</sequence>
<dbReference type="EMBL" id="FCOF02000014">
    <property type="protein sequence ID" value="SAK69208.1"/>
    <property type="molecule type" value="Genomic_DNA"/>
</dbReference>